<dbReference type="EMBL" id="CAJNIZ010044158">
    <property type="protein sequence ID" value="CAE7680115.1"/>
    <property type="molecule type" value="Genomic_DNA"/>
</dbReference>
<dbReference type="Proteomes" id="UP000649617">
    <property type="component" value="Unassembled WGS sequence"/>
</dbReference>
<dbReference type="AlphaFoldDB" id="A0A812WFP1"/>
<evidence type="ECO:0000256" key="1">
    <source>
        <dbReference type="SAM" id="MobiDB-lite"/>
    </source>
</evidence>
<proteinExistence type="predicted"/>
<reference evidence="2" key="1">
    <citation type="submission" date="2021-02" db="EMBL/GenBank/DDBJ databases">
        <authorList>
            <person name="Dougan E. K."/>
            <person name="Rhodes N."/>
            <person name="Thang M."/>
            <person name="Chan C."/>
        </authorList>
    </citation>
    <scope>NUCLEOTIDE SEQUENCE</scope>
</reference>
<gene>
    <name evidence="2" type="ORF">SPIL2461_LOCUS18922</name>
</gene>
<evidence type="ECO:0000313" key="2">
    <source>
        <dbReference type="EMBL" id="CAE7680115.1"/>
    </source>
</evidence>
<name>A0A812WFP1_SYMPI</name>
<protein>
    <submittedName>
        <fullName evidence="2">Uncharacterized protein</fullName>
    </submittedName>
</protein>
<accession>A0A812WFP1</accession>
<keyword evidence="3" id="KW-1185">Reference proteome</keyword>
<feature type="region of interest" description="Disordered" evidence="1">
    <location>
        <begin position="1"/>
        <end position="60"/>
    </location>
</feature>
<feature type="non-terminal residue" evidence="2">
    <location>
        <position position="1"/>
    </location>
</feature>
<dbReference type="OrthoDB" id="446482at2759"/>
<feature type="compositionally biased region" description="Basic and acidic residues" evidence="1">
    <location>
        <begin position="1"/>
        <end position="11"/>
    </location>
</feature>
<sequence length="91" mass="9924">RPAHPWERFSAKLESTSRPGPIDQSEAALSKDHLPGQEGDGSETEPPTEPPSEAEDRPQVSAKVLLSNFPVSWLALEVRPQLDARISALLT</sequence>
<evidence type="ECO:0000313" key="3">
    <source>
        <dbReference type="Proteomes" id="UP000649617"/>
    </source>
</evidence>
<feature type="non-terminal residue" evidence="2">
    <location>
        <position position="91"/>
    </location>
</feature>
<comment type="caution">
    <text evidence="2">The sequence shown here is derived from an EMBL/GenBank/DDBJ whole genome shotgun (WGS) entry which is preliminary data.</text>
</comment>
<organism evidence="2 3">
    <name type="scientific">Symbiodinium pilosum</name>
    <name type="common">Dinoflagellate</name>
    <dbReference type="NCBI Taxonomy" id="2952"/>
    <lineage>
        <taxon>Eukaryota</taxon>
        <taxon>Sar</taxon>
        <taxon>Alveolata</taxon>
        <taxon>Dinophyceae</taxon>
        <taxon>Suessiales</taxon>
        <taxon>Symbiodiniaceae</taxon>
        <taxon>Symbiodinium</taxon>
    </lineage>
</organism>